<keyword evidence="1" id="KW-0479">Metal-binding</keyword>
<dbReference type="GO" id="GO:0005524">
    <property type="term" value="F:ATP binding"/>
    <property type="evidence" value="ECO:0007669"/>
    <property type="project" value="UniProtKB-UniRule"/>
</dbReference>
<keyword evidence="1" id="KW-0133">Cell shape</keyword>
<dbReference type="GO" id="GO:0016881">
    <property type="term" value="F:acid-amino acid ligase activity"/>
    <property type="evidence" value="ECO:0007669"/>
    <property type="project" value="InterPro"/>
</dbReference>
<proteinExistence type="inferred from homology"/>
<dbReference type="PROSITE" id="PS00028">
    <property type="entry name" value="ZINC_FINGER_C2H2_1"/>
    <property type="match status" value="1"/>
</dbReference>
<dbReference type="GO" id="GO:0046872">
    <property type="term" value="F:metal ion binding"/>
    <property type="evidence" value="ECO:0007669"/>
    <property type="project" value="UniProtKB-KW"/>
</dbReference>
<comment type="pathway">
    <text evidence="1">Cell wall biogenesis; peptidoglycan biosynthesis.</text>
</comment>
<feature type="active site" evidence="1">
    <location>
        <position position="455"/>
    </location>
</feature>
<dbReference type="Gene3D" id="3.40.1190.10">
    <property type="entry name" value="Mur-like, catalytic domain"/>
    <property type="match status" value="1"/>
</dbReference>
<dbReference type="InterPro" id="IPR043703">
    <property type="entry name" value="Lipid_II_synth_MurT"/>
</dbReference>
<keyword evidence="1" id="KW-0573">Peptidoglycan synthesis</keyword>
<dbReference type="SUPFAM" id="SSF53623">
    <property type="entry name" value="MurD-like peptide ligases, catalytic domain"/>
    <property type="match status" value="1"/>
</dbReference>
<dbReference type="Pfam" id="PF08245">
    <property type="entry name" value="Mur_ligase_M"/>
    <property type="match status" value="1"/>
</dbReference>
<comment type="function">
    <text evidence="1">The lipid II isoglutaminyl synthase complex catalyzes the formation of alpha-D-isoglutamine in the cell wall lipid II stem peptide. The MurT subunit catalyzes the ATP-dependent amidation of D-glutamate residue of lipid II, converting it to an isoglutamine residue.</text>
</comment>
<accession>A0A8J3I4X0</accession>
<dbReference type="UniPathway" id="UPA00219"/>
<feature type="region of interest" description="Disordered" evidence="2">
    <location>
        <begin position="1"/>
        <end position="45"/>
    </location>
</feature>
<feature type="domain" description="C2H2-type" evidence="3">
    <location>
        <begin position="266"/>
        <end position="287"/>
    </location>
</feature>
<dbReference type="RefSeq" id="WP_220194799.1">
    <property type="nucleotide sequence ID" value="NZ_BNJF01000001.1"/>
</dbReference>
<dbReference type="GO" id="GO:0009252">
    <property type="term" value="P:peptidoglycan biosynthetic process"/>
    <property type="evidence" value="ECO:0007669"/>
    <property type="project" value="UniProtKB-UniRule"/>
</dbReference>
<comment type="subunit">
    <text evidence="1">Forms a heterodimer with GatD.</text>
</comment>
<dbReference type="EMBL" id="BNJF01000001">
    <property type="protein sequence ID" value="GHO45469.1"/>
    <property type="molecule type" value="Genomic_DNA"/>
</dbReference>
<keyword evidence="1" id="KW-0547">Nucleotide-binding</keyword>
<dbReference type="AlphaFoldDB" id="A0A8J3I4X0"/>
<keyword evidence="5" id="KW-1185">Reference proteome</keyword>
<keyword evidence="1" id="KW-0436">Ligase</keyword>
<dbReference type="InterPro" id="IPR013087">
    <property type="entry name" value="Znf_C2H2_type"/>
</dbReference>
<evidence type="ECO:0000313" key="4">
    <source>
        <dbReference type="EMBL" id="GHO45469.1"/>
    </source>
</evidence>
<dbReference type="InterPro" id="IPR013221">
    <property type="entry name" value="Mur_ligase_cen"/>
</dbReference>
<keyword evidence="1" id="KW-0067">ATP-binding</keyword>
<dbReference type="Pfam" id="PF08353">
    <property type="entry name" value="MurT_C"/>
    <property type="match status" value="1"/>
</dbReference>
<feature type="region of interest" description="Disordered" evidence="2">
    <location>
        <begin position="405"/>
        <end position="435"/>
    </location>
</feature>
<evidence type="ECO:0000259" key="3">
    <source>
        <dbReference type="PROSITE" id="PS00028"/>
    </source>
</evidence>
<dbReference type="GO" id="GO:0140282">
    <property type="term" value="F:carbon-nitrogen ligase activity on lipid II"/>
    <property type="evidence" value="ECO:0007669"/>
    <property type="project" value="UniProtKB-UniRule"/>
</dbReference>
<dbReference type="HAMAP" id="MF_02214">
    <property type="entry name" value="Lipid_II_synth_MurT"/>
    <property type="match status" value="1"/>
</dbReference>
<dbReference type="GO" id="GO:0071555">
    <property type="term" value="P:cell wall organization"/>
    <property type="evidence" value="ECO:0007669"/>
    <property type="project" value="UniProtKB-KW"/>
</dbReference>
<sequence>MRKDKSSQPLKQEPDTPPQQPLSRNALAGKWRGKVSQRPSEPQNHQLRAGLAIVAGRTAGALSRRLHVGGGTSIVGIVAQRMYPDIVEHLATQLEHGSIIVTGTNGKTTTSGFVAAIMRHSGLRVWHNKEGSNLMRGIASSLVIRALPSGKLKRAGKAISILEVDEATLPQITQAVTPRVLLFNNLFRDQLDRYGEVDSISSQWHDTLQKLPTSTILVLNADDPTTAQLGRDFAGTIIYYGIDDLSLDLRHKQEDEQHQVIDARVCPICGREYEYDARFYSHIGHYHCPNGDWSRPQPQIRVTGIHAEGFDRQRLRIAIGDEKHDLIVPLPGIYNIYNALGAIAIAKALDIPWEPVQKGIQSFKPVFGRGESVDIDGRVVRLLLAKNPTGFNEVLRTLFSERTVEATQPTIPEKPQAMEGNGAPSVGNSSPEPVQEPTQRHVLFVLNDNTADGRDISWIWDVDFERALEHIASVTISGTRARDLMLRLKYAGIDENKMTLIPSTPLRAEKVKQASKRSSARRKGKQSDTDRQATLPSARIYGLQEAVNKAIEGTPPGETLFIVPTYTGLLEIHRHLEQQGLTPRYWEGRDA</sequence>
<comment type="catalytic activity">
    <reaction evidence="1">
        <text>beta-D-GlcNAc-(1-&gt;4)-Mur2Ac(oyl-L-Ala-gamma-D-Glu-L-Lys-D-Ala-D-Ala)-di-trans,octa-cis-undecaprenyl diphosphate + ATP = beta-D-GlcNAc-(1-&gt;4)-Mur2Ac(oyl-L-Ala-gamma-D-O-P-Glu-L-Lys-D-Ala-D-Ala)-di-trans,octa-cis-undecaprenyl diphosphate + ADP</text>
        <dbReference type="Rhea" id="RHEA:59488"/>
        <dbReference type="ChEBI" id="CHEBI:30616"/>
        <dbReference type="ChEBI" id="CHEBI:60033"/>
        <dbReference type="ChEBI" id="CHEBI:143132"/>
        <dbReference type="ChEBI" id="CHEBI:456216"/>
    </reaction>
</comment>
<name>A0A8J3I4X0_9CHLR</name>
<dbReference type="InterPro" id="IPR013564">
    <property type="entry name" value="MurT_C"/>
</dbReference>
<comment type="caution">
    <text evidence="4">The sequence shown here is derived from an EMBL/GenBank/DDBJ whole genome shotgun (WGS) entry which is preliminary data.</text>
</comment>
<evidence type="ECO:0000256" key="2">
    <source>
        <dbReference type="SAM" id="MobiDB-lite"/>
    </source>
</evidence>
<keyword evidence="1" id="KW-0961">Cell wall biogenesis/degradation</keyword>
<evidence type="ECO:0000313" key="5">
    <source>
        <dbReference type="Proteomes" id="UP000612362"/>
    </source>
</evidence>
<feature type="compositionally biased region" description="Basic residues" evidence="2">
    <location>
        <begin position="513"/>
        <end position="524"/>
    </location>
</feature>
<dbReference type="PANTHER" id="PTHR23135:SF7">
    <property type="entry name" value="LIPID II ISOGLUTAMINYL SYNTHASE (GLUTAMINE-HYDROLYZING) SUBUNIT MURT"/>
    <property type="match status" value="1"/>
</dbReference>
<evidence type="ECO:0000256" key="1">
    <source>
        <dbReference type="HAMAP-Rule" id="MF_02214"/>
    </source>
</evidence>
<feature type="region of interest" description="Disordered" evidence="2">
    <location>
        <begin position="508"/>
        <end position="535"/>
    </location>
</feature>
<dbReference type="EC" id="6.3.5.13" evidence="1"/>
<comment type="catalytic activity">
    <reaction evidence="1">
        <text>beta-D-GlcNAc-(1-&gt;4)-Mur2Ac(oyl-L-Ala-gamma-D-O-P-Glu-L-Lys-D-Ala-D-Ala)-di-trans,octa-cis-undecaprenyl diphosphate + NH4(+) = beta-D-GlcNAc-(1-&gt;4)-Mur2Ac(oyl-L-Ala-D-isoglutaminyl-L-Lys-D-Ala-D-Ala)-di-trans,octa-cis-undecaprenyl diphosphate + phosphate + H(+)</text>
        <dbReference type="Rhea" id="RHEA:57932"/>
        <dbReference type="ChEBI" id="CHEBI:15378"/>
        <dbReference type="ChEBI" id="CHEBI:28938"/>
        <dbReference type="ChEBI" id="CHEBI:43474"/>
        <dbReference type="ChEBI" id="CHEBI:62233"/>
        <dbReference type="ChEBI" id="CHEBI:143132"/>
    </reaction>
</comment>
<gene>
    <name evidence="1" type="primary">murT</name>
    <name evidence="4" type="ORF">KSX_36320</name>
</gene>
<reference evidence="4" key="1">
    <citation type="submission" date="2020-10" db="EMBL/GenBank/DDBJ databases">
        <title>Taxonomic study of unclassified bacteria belonging to the class Ktedonobacteria.</title>
        <authorList>
            <person name="Yabe S."/>
            <person name="Wang C.M."/>
            <person name="Zheng Y."/>
            <person name="Sakai Y."/>
            <person name="Cavaletti L."/>
            <person name="Monciardini P."/>
            <person name="Donadio S."/>
        </authorList>
    </citation>
    <scope>NUCLEOTIDE SEQUENCE</scope>
    <source>
        <strain evidence="4">SOSP1-1</strain>
    </source>
</reference>
<organism evidence="4 5">
    <name type="scientific">Ktedonospora formicarum</name>
    <dbReference type="NCBI Taxonomy" id="2778364"/>
    <lineage>
        <taxon>Bacteria</taxon>
        <taxon>Bacillati</taxon>
        <taxon>Chloroflexota</taxon>
        <taxon>Ktedonobacteria</taxon>
        <taxon>Ktedonobacterales</taxon>
        <taxon>Ktedonobacteraceae</taxon>
        <taxon>Ktedonospora</taxon>
    </lineage>
</organism>
<dbReference type="PANTHER" id="PTHR23135">
    <property type="entry name" value="MUR LIGASE FAMILY MEMBER"/>
    <property type="match status" value="1"/>
</dbReference>
<comment type="catalytic activity">
    <reaction evidence="1">
        <text>beta-D-GlcNAc-(1-&gt;4)-Mur2Ac(oyl-L-Ala-gamma-D-Glu-L-Lys-D-Ala-D-Ala)-di-trans,octa-cis-undecaprenyl diphosphate + L-glutamine + ATP + H2O = beta-D-GlcNAc-(1-&gt;4)-Mur2Ac(oyl-L-Ala-D-isoglutaminyl-L-Lys-D-Ala-D-Ala)-di-trans,octa-cis-undecaprenyl diphosphate + L-glutamate + ADP + phosphate + H(+)</text>
        <dbReference type="Rhea" id="RHEA:57928"/>
        <dbReference type="ChEBI" id="CHEBI:15377"/>
        <dbReference type="ChEBI" id="CHEBI:15378"/>
        <dbReference type="ChEBI" id="CHEBI:29985"/>
        <dbReference type="ChEBI" id="CHEBI:30616"/>
        <dbReference type="ChEBI" id="CHEBI:43474"/>
        <dbReference type="ChEBI" id="CHEBI:58359"/>
        <dbReference type="ChEBI" id="CHEBI:60033"/>
        <dbReference type="ChEBI" id="CHEBI:62233"/>
        <dbReference type="ChEBI" id="CHEBI:456216"/>
        <dbReference type="EC" id="6.3.5.13"/>
    </reaction>
</comment>
<comment type="similarity">
    <text evidence="1">Belongs to the MurCDEF family. MurT subfamily.</text>
</comment>
<protein>
    <recommendedName>
        <fullName evidence="1">Lipid II isoglutaminyl synthase (glutamine-hydrolyzing) subunit MurT</fullName>
        <ecNumber evidence="1">6.3.5.13</ecNumber>
    </recommendedName>
</protein>
<dbReference type="GO" id="GO:0008360">
    <property type="term" value="P:regulation of cell shape"/>
    <property type="evidence" value="ECO:0007669"/>
    <property type="project" value="UniProtKB-KW"/>
</dbReference>
<dbReference type="InterPro" id="IPR036565">
    <property type="entry name" value="Mur-like_cat_sf"/>
</dbReference>
<dbReference type="Proteomes" id="UP000612362">
    <property type="component" value="Unassembled WGS sequence"/>
</dbReference>
<comment type="caution">
    <text evidence="1">Lacks conserved residue(s) required for the propagation of feature annotation.</text>
</comment>